<gene>
    <name evidence="5" type="ORF">DOTSEDRAFT_109772</name>
</gene>
<feature type="non-terminal residue" evidence="5">
    <location>
        <position position="559"/>
    </location>
</feature>
<dbReference type="GO" id="GO:1990757">
    <property type="term" value="F:ubiquitin ligase activator activity"/>
    <property type="evidence" value="ECO:0007669"/>
    <property type="project" value="TreeGrafter"/>
</dbReference>
<dbReference type="GO" id="GO:0031145">
    <property type="term" value="P:anaphase-promoting complex-dependent catabolic process"/>
    <property type="evidence" value="ECO:0007669"/>
    <property type="project" value="TreeGrafter"/>
</dbReference>
<keyword evidence="6" id="KW-1185">Reference proteome</keyword>
<dbReference type="Gene3D" id="2.130.10.10">
    <property type="entry name" value="YVTN repeat-like/Quinoprotein amine dehydrogenase"/>
    <property type="match status" value="1"/>
</dbReference>
<dbReference type="GO" id="GO:0005680">
    <property type="term" value="C:anaphase-promoting complex"/>
    <property type="evidence" value="ECO:0007669"/>
    <property type="project" value="TreeGrafter"/>
</dbReference>
<dbReference type="OrthoDB" id="10263272at2759"/>
<dbReference type="InterPro" id="IPR036322">
    <property type="entry name" value="WD40_repeat_dom_sf"/>
</dbReference>
<keyword evidence="2" id="KW-0677">Repeat</keyword>
<dbReference type="Pfam" id="PF00400">
    <property type="entry name" value="WD40"/>
    <property type="match status" value="1"/>
</dbReference>
<feature type="region of interest" description="Disordered" evidence="4">
    <location>
        <begin position="70"/>
        <end position="94"/>
    </location>
</feature>
<dbReference type="OMA" id="IPWGPYG"/>
<dbReference type="InterPro" id="IPR001680">
    <property type="entry name" value="WD40_rpt"/>
</dbReference>
<dbReference type="STRING" id="675120.N1Q0W3"/>
<dbReference type="HOGENOM" id="CLU_014831_3_0_1"/>
<evidence type="ECO:0000313" key="5">
    <source>
        <dbReference type="EMBL" id="EME48918.1"/>
    </source>
</evidence>
<feature type="compositionally biased region" description="Low complexity" evidence="4">
    <location>
        <begin position="74"/>
        <end position="84"/>
    </location>
</feature>
<keyword evidence="1 3" id="KW-0853">WD repeat</keyword>
<dbReference type="SMART" id="SM00320">
    <property type="entry name" value="WD40"/>
    <property type="match status" value="3"/>
</dbReference>
<evidence type="ECO:0000256" key="3">
    <source>
        <dbReference type="PROSITE-ProRule" id="PRU00221"/>
    </source>
</evidence>
<feature type="compositionally biased region" description="Basic and acidic residues" evidence="4">
    <location>
        <begin position="523"/>
        <end position="537"/>
    </location>
</feature>
<evidence type="ECO:0000313" key="6">
    <source>
        <dbReference type="Proteomes" id="UP000016933"/>
    </source>
</evidence>
<dbReference type="InterPro" id="IPR033010">
    <property type="entry name" value="Cdc20/Fizzy"/>
</dbReference>
<dbReference type="InterPro" id="IPR015943">
    <property type="entry name" value="WD40/YVTN_repeat-like_dom_sf"/>
</dbReference>
<evidence type="ECO:0000256" key="1">
    <source>
        <dbReference type="ARBA" id="ARBA00022574"/>
    </source>
</evidence>
<dbReference type="SUPFAM" id="SSF50978">
    <property type="entry name" value="WD40 repeat-like"/>
    <property type="match status" value="1"/>
</dbReference>
<feature type="region of interest" description="Disordered" evidence="4">
    <location>
        <begin position="523"/>
        <end position="543"/>
    </location>
</feature>
<dbReference type="PANTHER" id="PTHR19918">
    <property type="entry name" value="CELL DIVISION CYCLE 20 CDC20 FIZZY -RELATED"/>
    <property type="match status" value="1"/>
</dbReference>
<feature type="non-terminal residue" evidence="5">
    <location>
        <position position="1"/>
    </location>
</feature>
<dbReference type="eggNOG" id="KOG0305">
    <property type="taxonomic scope" value="Eukaryota"/>
</dbReference>
<dbReference type="Proteomes" id="UP000016933">
    <property type="component" value="Unassembled WGS sequence"/>
</dbReference>
<dbReference type="EMBL" id="KB446535">
    <property type="protein sequence ID" value="EME48918.1"/>
    <property type="molecule type" value="Genomic_DNA"/>
</dbReference>
<dbReference type="PANTHER" id="PTHR19918:SF5">
    <property type="entry name" value="MEIOSIS-SPECIFIC APC_C ACTIVATOR PROTEIN AMA1"/>
    <property type="match status" value="1"/>
</dbReference>
<proteinExistence type="predicted"/>
<accession>N1Q0W3</accession>
<sequence>AVWSVGGTIVTEGVASTTDGRGGRVTSGTNAPHYTAGFLHRQTPSEDEVQHGERLAVAMDVEQTARMFATPAVSSTSPSSMSQRSHSDTGRKRTFWNNNAWETDLSSSPAPASKPRVKDVPAIPFRVLDAPQLRDDFYCSLLAYSQTIQCLAVGLGQHVYLWSENRGTVPTHIPESLTAPFGAHVTSLSFSSVAGGSAILAIGRGDGQITLWSPLDLDPRFSSDQPAPVSCVCFRPNPVKRHSVREPGMLVNTEELLVGDKVGHVYYYSIEWPVQSDVDLFGWPGSMTLLSRLECHTQQICGIAWSSDGDFFATGGNDNQMFLYESRKLLRIRQSGTPVSKVTVRNGAGGGNAPRVQSSVLAITPGHEKHLFTLNAAVKAIAFAPWQSSLIAAGGGSNDRCIHFFHAVSGATLATIDCYAQVTSLVWSEKKQEIAVTFGFAQPEHPYRVAVFAWPSCRRVVSIPWWGEERALSAVAYPGGPYGGSGQRNDRTLRSGQGHRTREEGCLVVATSDASIKFHEIWPDRSEQGREKSDRGKFGGGSILEDDLSPTLLRRTIIR</sequence>
<reference evidence="5 6" key="2">
    <citation type="journal article" date="2012" name="PLoS Pathog.">
        <title>Diverse lifestyles and strategies of plant pathogenesis encoded in the genomes of eighteen Dothideomycetes fungi.</title>
        <authorList>
            <person name="Ohm R.A."/>
            <person name="Feau N."/>
            <person name="Henrissat B."/>
            <person name="Schoch C.L."/>
            <person name="Horwitz B.A."/>
            <person name="Barry K.W."/>
            <person name="Condon B.J."/>
            <person name="Copeland A.C."/>
            <person name="Dhillon B."/>
            <person name="Glaser F."/>
            <person name="Hesse C.N."/>
            <person name="Kosti I."/>
            <person name="LaButti K."/>
            <person name="Lindquist E.A."/>
            <person name="Lucas S."/>
            <person name="Salamov A.A."/>
            <person name="Bradshaw R.E."/>
            <person name="Ciuffetti L."/>
            <person name="Hamelin R.C."/>
            <person name="Kema G.H.J."/>
            <person name="Lawrence C."/>
            <person name="Scott J.A."/>
            <person name="Spatafora J.W."/>
            <person name="Turgeon B.G."/>
            <person name="de Wit P.J.G.M."/>
            <person name="Zhong S."/>
            <person name="Goodwin S.B."/>
            <person name="Grigoriev I.V."/>
        </authorList>
    </citation>
    <scope>NUCLEOTIDE SEQUENCE [LARGE SCALE GENOMIC DNA]</scope>
    <source>
        <strain evidence="6">NZE10 / CBS 128990</strain>
    </source>
</reference>
<feature type="repeat" description="WD" evidence="3">
    <location>
        <begin position="293"/>
        <end position="325"/>
    </location>
</feature>
<evidence type="ECO:0000256" key="4">
    <source>
        <dbReference type="SAM" id="MobiDB-lite"/>
    </source>
</evidence>
<reference evidence="6" key="1">
    <citation type="journal article" date="2012" name="PLoS Genet.">
        <title>The genomes of the fungal plant pathogens Cladosporium fulvum and Dothistroma septosporum reveal adaptation to different hosts and lifestyles but also signatures of common ancestry.</title>
        <authorList>
            <person name="de Wit P.J.G.M."/>
            <person name="van der Burgt A."/>
            <person name="Oekmen B."/>
            <person name="Stergiopoulos I."/>
            <person name="Abd-Elsalam K.A."/>
            <person name="Aerts A.L."/>
            <person name="Bahkali A.H."/>
            <person name="Beenen H.G."/>
            <person name="Chettri P."/>
            <person name="Cox M.P."/>
            <person name="Datema E."/>
            <person name="de Vries R.P."/>
            <person name="Dhillon B."/>
            <person name="Ganley A.R."/>
            <person name="Griffiths S.A."/>
            <person name="Guo Y."/>
            <person name="Hamelin R.C."/>
            <person name="Henrissat B."/>
            <person name="Kabir M.S."/>
            <person name="Jashni M.K."/>
            <person name="Kema G."/>
            <person name="Klaubauf S."/>
            <person name="Lapidus A."/>
            <person name="Levasseur A."/>
            <person name="Lindquist E."/>
            <person name="Mehrabi R."/>
            <person name="Ohm R.A."/>
            <person name="Owen T.J."/>
            <person name="Salamov A."/>
            <person name="Schwelm A."/>
            <person name="Schijlen E."/>
            <person name="Sun H."/>
            <person name="van den Burg H.A."/>
            <person name="van Ham R.C.H.J."/>
            <person name="Zhang S."/>
            <person name="Goodwin S.B."/>
            <person name="Grigoriev I.V."/>
            <person name="Collemare J."/>
            <person name="Bradshaw R.E."/>
        </authorList>
    </citation>
    <scope>NUCLEOTIDE SEQUENCE [LARGE SCALE GENOMIC DNA]</scope>
    <source>
        <strain evidence="6">NZE10 / CBS 128990</strain>
    </source>
</reference>
<evidence type="ECO:0000256" key="2">
    <source>
        <dbReference type="ARBA" id="ARBA00022737"/>
    </source>
</evidence>
<protein>
    <submittedName>
        <fullName evidence="5">Uncharacterized protein</fullName>
    </submittedName>
</protein>
<dbReference type="GO" id="GO:1905786">
    <property type="term" value="P:positive regulation of anaphase-promoting complex-dependent catabolic process"/>
    <property type="evidence" value="ECO:0007669"/>
    <property type="project" value="TreeGrafter"/>
</dbReference>
<name>N1Q0W3_DOTSN</name>
<dbReference type="GO" id="GO:0010997">
    <property type="term" value="F:anaphase-promoting complex binding"/>
    <property type="evidence" value="ECO:0007669"/>
    <property type="project" value="InterPro"/>
</dbReference>
<dbReference type="AlphaFoldDB" id="N1Q0W3"/>
<organism evidence="5 6">
    <name type="scientific">Dothistroma septosporum (strain NZE10 / CBS 128990)</name>
    <name type="common">Red band needle blight fungus</name>
    <name type="synonym">Mycosphaerella pini</name>
    <dbReference type="NCBI Taxonomy" id="675120"/>
    <lineage>
        <taxon>Eukaryota</taxon>
        <taxon>Fungi</taxon>
        <taxon>Dikarya</taxon>
        <taxon>Ascomycota</taxon>
        <taxon>Pezizomycotina</taxon>
        <taxon>Dothideomycetes</taxon>
        <taxon>Dothideomycetidae</taxon>
        <taxon>Mycosphaerellales</taxon>
        <taxon>Mycosphaerellaceae</taxon>
        <taxon>Dothistroma</taxon>
    </lineage>
</organism>
<dbReference type="PROSITE" id="PS50082">
    <property type="entry name" value="WD_REPEATS_2"/>
    <property type="match status" value="1"/>
</dbReference>